<evidence type="ECO:0000313" key="6">
    <source>
        <dbReference type="WBParaSite" id="HCON_00145760-00001"/>
    </source>
</evidence>
<dbReference type="Proteomes" id="UP000025227">
    <property type="component" value="Unplaced"/>
</dbReference>
<feature type="compositionally biased region" description="Basic residues" evidence="4">
    <location>
        <begin position="493"/>
        <end position="503"/>
    </location>
</feature>
<dbReference type="PANTHER" id="PTHR15574:SF43">
    <property type="entry name" value="DDB1- AND CUL4-ASSOCIATED FACTOR 5"/>
    <property type="match status" value="1"/>
</dbReference>
<dbReference type="PROSITE" id="PS50082">
    <property type="entry name" value="WD_REPEATS_2"/>
    <property type="match status" value="2"/>
</dbReference>
<dbReference type="InterPro" id="IPR015943">
    <property type="entry name" value="WD40/YVTN_repeat-like_dom_sf"/>
</dbReference>
<protein>
    <submittedName>
        <fullName evidence="6">WD_REPEATS_REGION domain-containing protein</fullName>
    </submittedName>
</protein>
<dbReference type="GO" id="GO:0005737">
    <property type="term" value="C:cytoplasm"/>
    <property type="evidence" value="ECO:0007669"/>
    <property type="project" value="TreeGrafter"/>
</dbReference>
<dbReference type="OrthoDB" id="4869960at2759"/>
<dbReference type="GO" id="GO:0080008">
    <property type="term" value="C:Cul4-RING E3 ubiquitin ligase complex"/>
    <property type="evidence" value="ECO:0007669"/>
    <property type="project" value="TreeGrafter"/>
</dbReference>
<dbReference type="SUPFAM" id="SSF50978">
    <property type="entry name" value="WD40 repeat-like"/>
    <property type="match status" value="1"/>
</dbReference>
<sequence>MAAAVDIGGEIQTEKSEATPVLSNHGRWNIGRFVEDMQIGAINGHIGDLHNDVFRIGARKSGVVHQKDVLGHTGCVNAVEFNKTEDMLASGGDDMRVFVWYVSDLMLEEAPKPAVIMERGHNSNIFCYQFSLDGAELFSGGNDGVVLRHDVTTRRPLSVYEERHPVYSISANPIDINIVAASREGGVVSFYDRRETKEGSFCLIDEGQLFRGQYNPANALFFATASNRGVRLYDLRNRKKPLLDLRTLVSEAIYVEWNSTGTALTALQSHSNPIYIDLTEHRRVELKDPEYSNVHTIKSVTFMDDGMVMTGSDDFNIYAWRLPGSGQGKDNNDTVSEATFVLKGHRSIVNHVRYSPSNRIISSCGVEKIIKVWSSLPIPSSYDKPRIRIRKTLLSDITFDESAAVDDTAEDLNMLNYFDQLDNLSRMQAYDPNEDADGDNVVVNVDLEGLRAHLMGLETSDEGSASDGNDYDLEHIRDFGEDGSADDENSARAQRRRRWRMMRRSSYERRASDNNQEEESGSPSRDVLNEPEEMGASSDDEIEGPRKRVRRDTDSTDSSEDEFAVCEGGIPISTWPVRGRDFLLPVWSLLVNVYHGFFEYGMNHSRLYFQGFSTCT</sequence>
<feature type="region of interest" description="Disordered" evidence="4">
    <location>
        <begin position="458"/>
        <end position="562"/>
    </location>
</feature>
<accession>A0A7I4YV18</accession>
<keyword evidence="5" id="KW-1185">Reference proteome</keyword>
<evidence type="ECO:0000256" key="3">
    <source>
        <dbReference type="PROSITE-ProRule" id="PRU00221"/>
    </source>
</evidence>
<dbReference type="InterPro" id="IPR036322">
    <property type="entry name" value="WD40_repeat_dom_sf"/>
</dbReference>
<keyword evidence="2" id="KW-0677">Repeat</keyword>
<dbReference type="Pfam" id="PF00400">
    <property type="entry name" value="WD40"/>
    <property type="match status" value="3"/>
</dbReference>
<evidence type="ECO:0000256" key="2">
    <source>
        <dbReference type="ARBA" id="ARBA00022737"/>
    </source>
</evidence>
<evidence type="ECO:0000256" key="1">
    <source>
        <dbReference type="ARBA" id="ARBA00022574"/>
    </source>
</evidence>
<dbReference type="PANTHER" id="PTHR15574">
    <property type="entry name" value="WD REPEAT DOMAIN-CONTAINING FAMILY"/>
    <property type="match status" value="1"/>
</dbReference>
<proteinExistence type="predicted"/>
<dbReference type="GO" id="GO:0045717">
    <property type="term" value="P:negative regulation of fatty acid biosynthetic process"/>
    <property type="evidence" value="ECO:0007669"/>
    <property type="project" value="TreeGrafter"/>
</dbReference>
<feature type="compositionally biased region" description="Basic and acidic residues" evidence="4">
    <location>
        <begin position="543"/>
        <end position="554"/>
    </location>
</feature>
<dbReference type="PROSITE" id="PS50294">
    <property type="entry name" value="WD_REPEATS_REGION"/>
    <property type="match status" value="2"/>
</dbReference>
<feature type="repeat" description="WD" evidence="3">
    <location>
        <begin position="342"/>
        <end position="374"/>
    </location>
</feature>
<dbReference type="OMA" id="FNIYAWR"/>
<organism evidence="5 6">
    <name type="scientific">Haemonchus contortus</name>
    <name type="common">Barber pole worm</name>
    <dbReference type="NCBI Taxonomy" id="6289"/>
    <lineage>
        <taxon>Eukaryota</taxon>
        <taxon>Metazoa</taxon>
        <taxon>Ecdysozoa</taxon>
        <taxon>Nematoda</taxon>
        <taxon>Chromadorea</taxon>
        <taxon>Rhabditida</taxon>
        <taxon>Rhabditina</taxon>
        <taxon>Rhabditomorpha</taxon>
        <taxon>Strongyloidea</taxon>
        <taxon>Trichostrongylidae</taxon>
        <taxon>Haemonchus</taxon>
    </lineage>
</organism>
<dbReference type="SMART" id="SM00320">
    <property type="entry name" value="WD40"/>
    <property type="match status" value="6"/>
</dbReference>
<dbReference type="Gene3D" id="2.130.10.10">
    <property type="entry name" value="YVTN repeat-like/Quinoprotein amine dehydrogenase"/>
    <property type="match status" value="2"/>
</dbReference>
<dbReference type="WBParaSite" id="HCON_00145760-00001">
    <property type="protein sequence ID" value="HCON_00145760-00001"/>
    <property type="gene ID" value="HCON_00145760"/>
</dbReference>
<dbReference type="InterPro" id="IPR045151">
    <property type="entry name" value="DCAF8"/>
</dbReference>
<name>A0A7I4YV18_HAECO</name>
<keyword evidence="1 3" id="KW-0853">WD repeat</keyword>
<dbReference type="InterPro" id="IPR001680">
    <property type="entry name" value="WD40_rpt"/>
</dbReference>
<feature type="compositionally biased region" description="Acidic residues" evidence="4">
    <location>
        <begin position="529"/>
        <end position="542"/>
    </location>
</feature>
<evidence type="ECO:0000313" key="5">
    <source>
        <dbReference type="Proteomes" id="UP000025227"/>
    </source>
</evidence>
<reference evidence="6" key="1">
    <citation type="submission" date="2020-12" db="UniProtKB">
        <authorList>
            <consortium name="WormBaseParasite"/>
        </authorList>
    </citation>
    <scope>IDENTIFICATION</scope>
    <source>
        <strain evidence="6">MHco3</strain>
    </source>
</reference>
<feature type="repeat" description="WD" evidence="3">
    <location>
        <begin position="69"/>
        <end position="100"/>
    </location>
</feature>
<dbReference type="AlphaFoldDB" id="A0A7I4YV18"/>
<evidence type="ECO:0000256" key="4">
    <source>
        <dbReference type="SAM" id="MobiDB-lite"/>
    </source>
</evidence>